<evidence type="ECO:0000313" key="2">
    <source>
        <dbReference type="Proteomes" id="UP000308600"/>
    </source>
</evidence>
<sequence>MADPTSCAHLPPELEHDIFLLAFQNDYRDATNLVLIAKRVFDWLIPHVLHVVQVDKMVFNQSIYQRYGHHVRHFSLDSSQMGDLRTYIALFPNVTNLAAWSENSQKGVWELHRLPLTRLSILRFHNLFPLVTQLTHLHVRLGFPVYTSGNTGRTLFPYHEFIKPLLHLPKLTHLCMPPPPTEGIMITELLLERKRCPELRALIIISGPLEGETVQLADDEPLAARDPRILIIRCNPAQDWEVGARGGKDMWEFADEILALRRK</sequence>
<proteinExistence type="predicted"/>
<dbReference type="EMBL" id="ML208415">
    <property type="protein sequence ID" value="TFK66108.1"/>
    <property type="molecule type" value="Genomic_DNA"/>
</dbReference>
<evidence type="ECO:0000313" key="1">
    <source>
        <dbReference type="EMBL" id="TFK66108.1"/>
    </source>
</evidence>
<keyword evidence="2" id="KW-1185">Reference proteome</keyword>
<accession>A0ACD3AJM3</accession>
<reference evidence="1 2" key="1">
    <citation type="journal article" date="2019" name="Nat. Ecol. Evol.">
        <title>Megaphylogeny resolves global patterns of mushroom evolution.</title>
        <authorList>
            <person name="Varga T."/>
            <person name="Krizsan K."/>
            <person name="Foldi C."/>
            <person name="Dima B."/>
            <person name="Sanchez-Garcia M."/>
            <person name="Sanchez-Ramirez S."/>
            <person name="Szollosi G.J."/>
            <person name="Szarkandi J.G."/>
            <person name="Papp V."/>
            <person name="Albert L."/>
            <person name="Andreopoulos W."/>
            <person name="Angelini C."/>
            <person name="Antonin V."/>
            <person name="Barry K.W."/>
            <person name="Bougher N.L."/>
            <person name="Buchanan P."/>
            <person name="Buyck B."/>
            <person name="Bense V."/>
            <person name="Catcheside P."/>
            <person name="Chovatia M."/>
            <person name="Cooper J."/>
            <person name="Damon W."/>
            <person name="Desjardin D."/>
            <person name="Finy P."/>
            <person name="Geml J."/>
            <person name="Haridas S."/>
            <person name="Hughes K."/>
            <person name="Justo A."/>
            <person name="Karasinski D."/>
            <person name="Kautmanova I."/>
            <person name="Kiss B."/>
            <person name="Kocsube S."/>
            <person name="Kotiranta H."/>
            <person name="LaButti K.M."/>
            <person name="Lechner B.E."/>
            <person name="Liimatainen K."/>
            <person name="Lipzen A."/>
            <person name="Lukacs Z."/>
            <person name="Mihaltcheva S."/>
            <person name="Morgado L.N."/>
            <person name="Niskanen T."/>
            <person name="Noordeloos M.E."/>
            <person name="Ohm R.A."/>
            <person name="Ortiz-Santana B."/>
            <person name="Ovrebo C."/>
            <person name="Racz N."/>
            <person name="Riley R."/>
            <person name="Savchenko A."/>
            <person name="Shiryaev A."/>
            <person name="Soop K."/>
            <person name="Spirin V."/>
            <person name="Szebenyi C."/>
            <person name="Tomsovsky M."/>
            <person name="Tulloss R.E."/>
            <person name="Uehling J."/>
            <person name="Grigoriev I.V."/>
            <person name="Vagvolgyi C."/>
            <person name="Papp T."/>
            <person name="Martin F.M."/>
            <person name="Miettinen O."/>
            <person name="Hibbett D.S."/>
            <person name="Nagy L.G."/>
        </authorList>
    </citation>
    <scope>NUCLEOTIDE SEQUENCE [LARGE SCALE GENOMIC DNA]</scope>
    <source>
        <strain evidence="1 2">NL-1719</strain>
    </source>
</reference>
<name>A0ACD3AJM3_9AGAR</name>
<organism evidence="1 2">
    <name type="scientific">Pluteus cervinus</name>
    <dbReference type="NCBI Taxonomy" id="181527"/>
    <lineage>
        <taxon>Eukaryota</taxon>
        <taxon>Fungi</taxon>
        <taxon>Dikarya</taxon>
        <taxon>Basidiomycota</taxon>
        <taxon>Agaricomycotina</taxon>
        <taxon>Agaricomycetes</taxon>
        <taxon>Agaricomycetidae</taxon>
        <taxon>Agaricales</taxon>
        <taxon>Pluteineae</taxon>
        <taxon>Pluteaceae</taxon>
        <taxon>Pluteus</taxon>
    </lineage>
</organism>
<gene>
    <name evidence="1" type="ORF">BDN72DRAFT_961994</name>
</gene>
<protein>
    <submittedName>
        <fullName evidence="1">Uncharacterized protein</fullName>
    </submittedName>
</protein>
<dbReference type="Proteomes" id="UP000308600">
    <property type="component" value="Unassembled WGS sequence"/>
</dbReference>